<evidence type="ECO:0000313" key="3">
    <source>
        <dbReference type="EMBL" id="RDI44810.1"/>
    </source>
</evidence>
<gene>
    <name evidence="3" type="ORF">C8D86_10864</name>
</gene>
<organism evidence="3 4">
    <name type="scientific">Aquicella lusitana</name>
    <dbReference type="NCBI Taxonomy" id="254246"/>
    <lineage>
        <taxon>Bacteria</taxon>
        <taxon>Pseudomonadati</taxon>
        <taxon>Pseudomonadota</taxon>
        <taxon>Gammaproteobacteria</taxon>
        <taxon>Legionellales</taxon>
        <taxon>Coxiellaceae</taxon>
        <taxon>Aquicella</taxon>
    </lineage>
</organism>
<feature type="compositionally biased region" description="Polar residues" evidence="2">
    <location>
        <begin position="247"/>
        <end position="259"/>
    </location>
</feature>
<name>A0A370GN46_9COXI</name>
<sequence>MFSGHEIDNQDNNSEADVTAWIESVFTPDVIQSMPQPLPPNNLYTNQLQLSQETPVAVVNTANPNNKKRKAPNLHGDPDEEDLMENIKSLKSEVGKLRANLEEEKEARIQLENNLSQTKDTVNLLLKTLHTKQQDINTLERKINEIVIYFNALAREVQVLDLCTPKIFAPTMPHPSTLSQPGRQPSENQNLKRQQEPVKNLSPSPRVLHVADKQPTQETQNPSALQFFPVQQAATSKPPTRREISHSPPQSSVPTQGIQYFQFPVSNLRREDPAPQHVPAQVYNSFKS</sequence>
<accession>A0A370GN46</accession>
<feature type="coiled-coil region" evidence="1">
    <location>
        <begin position="80"/>
        <end position="142"/>
    </location>
</feature>
<feature type="compositionally biased region" description="Polar residues" evidence="2">
    <location>
        <begin position="214"/>
        <end position="224"/>
    </location>
</feature>
<feature type="compositionally biased region" description="Polar residues" evidence="2">
    <location>
        <begin position="174"/>
        <end position="192"/>
    </location>
</feature>
<proteinExistence type="predicted"/>
<dbReference type="RefSeq" id="WP_114834155.1">
    <property type="nucleotide sequence ID" value="NZ_LR699114.1"/>
</dbReference>
<dbReference type="AlphaFoldDB" id="A0A370GN46"/>
<keyword evidence="4" id="KW-1185">Reference proteome</keyword>
<dbReference type="EMBL" id="QQAX01000008">
    <property type="protein sequence ID" value="RDI44810.1"/>
    <property type="molecule type" value="Genomic_DNA"/>
</dbReference>
<dbReference type="Proteomes" id="UP000254720">
    <property type="component" value="Unassembled WGS sequence"/>
</dbReference>
<keyword evidence="1" id="KW-0175">Coiled coil</keyword>
<protein>
    <submittedName>
        <fullName evidence="3">Uncharacterized protein</fullName>
    </submittedName>
</protein>
<evidence type="ECO:0000256" key="1">
    <source>
        <dbReference type="SAM" id="Coils"/>
    </source>
</evidence>
<feature type="region of interest" description="Disordered" evidence="2">
    <location>
        <begin position="173"/>
        <end position="288"/>
    </location>
</feature>
<evidence type="ECO:0000256" key="2">
    <source>
        <dbReference type="SAM" id="MobiDB-lite"/>
    </source>
</evidence>
<comment type="caution">
    <text evidence="3">The sequence shown here is derived from an EMBL/GenBank/DDBJ whole genome shotgun (WGS) entry which is preliminary data.</text>
</comment>
<reference evidence="3 4" key="1">
    <citation type="submission" date="2018-07" db="EMBL/GenBank/DDBJ databases">
        <title>Genomic Encyclopedia of Type Strains, Phase IV (KMG-IV): sequencing the most valuable type-strain genomes for metagenomic binning, comparative biology and taxonomic classification.</title>
        <authorList>
            <person name="Goeker M."/>
        </authorList>
    </citation>
    <scope>NUCLEOTIDE SEQUENCE [LARGE SCALE GENOMIC DNA]</scope>
    <source>
        <strain evidence="3 4">DSM 16500</strain>
    </source>
</reference>
<evidence type="ECO:0000313" key="4">
    <source>
        <dbReference type="Proteomes" id="UP000254720"/>
    </source>
</evidence>